<reference evidence="1" key="1">
    <citation type="submission" date="2022-06" db="EMBL/GenBank/DDBJ databases">
        <title>Aquibacillus sp. a new bacterium isolated from soil saline samples.</title>
        <authorList>
            <person name="Galisteo C."/>
            <person name="De La Haba R."/>
            <person name="Sanchez-Porro C."/>
            <person name="Ventosa A."/>
        </authorList>
    </citation>
    <scope>NUCLEOTIDE SEQUENCE</scope>
    <source>
        <strain evidence="1">3ASR75-54</strain>
    </source>
</reference>
<dbReference type="Pfam" id="PF02810">
    <property type="entry name" value="SEC-C"/>
    <property type="match status" value="1"/>
</dbReference>
<proteinExistence type="predicted"/>
<gene>
    <name evidence="1" type="ORF">NC799_03600</name>
</gene>
<evidence type="ECO:0000313" key="2">
    <source>
        <dbReference type="Proteomes" id="UP001145069"/>
    </source>
</evidence>
<dbReference type="InterPro" id="IPR004027">
    <property type="entry name" value="SEC_C_motif"/>
</dbReference>
<dbReference type="RefSeq" id="WP_272444975.1">
    <property type="nucleotide sequence ID" value="NZ_JAMQKC010000002.1"/>
</dbReference>
<dbReference type="Proteomes" id="UP001145069">
    <property type="component" value="Unassembled WGS sequence"/>
</dbReference>
<protein>
    <submittedName>
        <fullName evidence="1">SEC-C metal-binding domain-containing protein</fullName>
    </submittedName>
</protein>
<dbReference type="SUPFAM" id="SSF103642">
    <property type="entry name" value="Sec-C motif"/>
    <property type="match status" value="1"/>
</dbReference>
<name>A0A9X3WDC0_9BACI</name>
<dbReference type="AlphaFoldDB" id="A0A9X3WDC0"/>
<keyword evidence="2" id="KW-1185">Reference proteome</keyword>
<evidence type="ECO:0000313" key="1">
    <source>
        <dbReference type="EMBL" id="MDC3415995.1"/>
    </source>
</evidence>
<accession>A0A9X3WDC0</accession>
<organism evidence="1 2">
    <name type="scientific">Aquibacillus salsiterrae</name>
    <dbReference type="NCBI Taxonomy" id="2950439"/>
    <lineage>
        <taxon>Bacteria</taxon>
        <taxon>Bacillati</taxon>
        <taxon>Bacillota</taxon>
        <taxon>Bacilli</taxon>
        <taxon>Bacillales</taxon>
        <taxon>Bacillaceae</taxon>
        <taxon>Aquibacillus</taxon>
    </lineage>
</organism>
<comment type="caution">
    <text evidence="1">The sequence shown here is derived from an EMBL/GenBank/DDBJ whole genome shotgun (WGS) entry which is preliminary data.</text>
</comment>
<sequence length="330" mass="37650">MSKPKRNSPCPCGSGKKYKKCCGANVIDLNYDVYNNELDRIHGELITYAFTNYKETITNQLNKYMPTNLDDDTREAYTSCLNVWTILNVPIENEGKTIAETFLASVKVEHTRTKDISQRWSTSAPVVVKIASIDQSQKYKVKVIDVLNGENYLLPLLQGEFTPGDFLTGILIPYVNHYNFFLTALEIDSHQEQHIRQVLERLSNQVGGLRQHYPDLLKEMLVEPSNQLDWHKQEHEEVAEMFLNHANEKGLDGKIATEGVRLWNLYCEKKNPNLKKASPYAAALDYFIQTALVHAEPTQKEIADEYGTSATTVSSNYRKLTDLLADEVRQ</sequence>
<dbReference type="Gene3D" id="3.10.450.50">
    <property type="match status" value="1"/>
</dbReference>
<dbReference type="EMBL" id="JAMQKC010000002">
    <property type="protein sequence ID" value="MDC3415995.1"/>
    <property type="molecule type" value="Genomic_DNA"/>
</dbReference>